<sequence length="131" mass="15839">MNFFELYDSQESVLDRITQLKAEDYYEDDIHLLGRDDLEFDALEYMEVHFHMHVPDERGLKEILSRNEPAERYLHDFELDEDEIEKYLFKISQGNYLLIYSDLEKKEREEDGDERTESAEADFKESTRDLE</sequence>
<reference evidence="3" key="1">
    <citation type="journal article" date="2019" name="Int. J. Syst. Evol. Microbiol.">
        <title>The Global Catalogue of Microorganisms (GCM) 10K type strain sequencing project: providing services to taxonomists for standard genome sequencing and annotation.</title>
        <authorList>
            <consortium name="The Broad Institute Genomics Platform"/>
            <consortium name="The Broad Institute Genome Sequencing Center for Infectious Disease"/>
            <person name="Wu L."/>
            <person name="Ma J."/>
        </authorList>
    </citation>
    <scope>NUCLEOTIDE SEQUENCE [LARGE SCALE GENOMIC DNA]</scope>
    <source>
        <strain evidence="3">JCM 16981</strain>
    </source>
</reference>
<evidence type="ECO:0000313" key="3">
    <source>
        <dbReference type="Proteomes" id="UP001500920"/>
    </source>
</evidence>
<gene>
    <name evidence="2" type="ORF">GCM10022378_09900</name>
</gene>
<dbReference type="RefSeq" id="WP_344702000.1">
    <property type="nucleotide sequence ID" value="NZ_BAABCK010000019.1"/>
</dbReference>
<feature type="region of interest" description="Disordered" evidence="1">
    <location>
        <begin position="107"/>
        <end position="131"/>
    </location>
</feature>
<dbReference type="Proteomes" id="UP001500920">
    <property type="component" value="Unassembled WGS sequence"/>
</dbReference>
<dbReference type="EMBL" id="BAABCK010000019">
    <property type="protein sequence ID" value="GAA3721794.1"/>
    <property type="molecule type" value="Genomic_DNA"/>
</dbReference>
<organism evidence="2 3">
    <name type="scientific">Salinicoccus jeotgali</name>
    <dbReference type="NCBI Taxonomy" id="381634"/>
    <lineage>
        <taxon>Bacteria</taxon>
        <taxon>Bacillati</taxon>
        <taxon>Bacillota</taxon>
        <taxon>Bacilli</taxon>
        <taxon>Bacillales</taxon>
        <taxon>Staphylococcaceae</taxon>
        <taxon>Salinicoccus</taxon>
    </lineage>
</organism>
<evidence type="ECO:0000313" key="2">
    <source>
        <dbReference type="EMBL" id="GAA3721794.1"/>
    </source>
</evidence>
<name>A0ABP7ETI0_9STAP</name>
<proteinExistence type="predicted"/>
<evidence type="ECO:0000256" key="1">
    <source>
        <dbReference type="SAM" id="MobiDB-lite"/>
    </source>
</evidence>
<keyword evidence="3" id="KW-1185">Reference proteome</keyword>
<accession>A0ABP7ETI0</accession>
<comment type="caution">
    <text evidence="2">The sequence shown here is derived from an EMBL/GenBank/DDBJ whole genome shotgun (WGS) entry which is preliminary data.</text>
</comment>
<protein>
    <recommendedName>
        <fullName evidence="4">General stress protein 17M-like domain-containing protein</fullName>
    </recommendedName>
</protein>
<evidence type="ECO:0008006" key="4">
    <source>
        <dbReference type="Google" id="ProtNLM"/>
    </source>
</evidence>